<keyword evidence="3" id="KW-1133">Transmembrane helix</keyword>
<dbReference type="EC" id="3.1.3.16" evidence="5"/>
<feature type="transmembrane region" description="Helical" evidence="3">
    <location>
        <begin position="56"/>
        <end position="81"/>
    </location>
</feature>
<evidence type="ECO:0000256" key="2">
    <source>
        <dbReference type="SAM" id="Coils"/>
    </source>
</evidence>
<dbReference type="EMBL" id="JBHSZO010000003">
    <property type="protein sequence ID" value="MFC7217063.1"/>
    <property type="molecule type" value="Genomic_DNA"/>
</dbReference>
<keyword evidence="1 5" id="KW-0378">Hydrolase</keyword>
<evidence type="ECO:0000256" key="1">
    <source>
        <dbReference type="ARBA" id="ARBA00022801"/>
    </source>
</evidence>
<accession>A0ABW2G8K1</accession>
<dbReference type="RefSeq" id="WP_386411442.1">
    <property type="nucleotide sequence ID" value="NZ_JBHSZO010000003.1"/>
</dbReference>
<dbReference type="Pfam" id="PF07228">
    <property type="entry name" value="SpoIIE"/>
    <property type="match status" value="1"/>
</dbReference>
<dbReference type="Gene3D" id="3.60.40.10">
    <property type="entry name" value="PPM-type phosphatase domain"/>
    <property type="match status" value="1"/>
</dbReference>
<evidence type="ECO:0000259" key="4">
    <source>
        <dbReference type="SMART" id="SM00331"/>
    </source>
</evidence>
<gene>
    <name evidence="5" type="ORF">ACFQLX_02580</name>
</gene>
<feature type="coiled-coil region" evidence="2">
    <location>
        <begin position="211"/>
        <end position="238"/>
    </location>
</feature>
<dbReference type="InterPro" id="IPR001932">
    <property type="entry name" value="PPM-type_phosphatase-like_dom"/>
</dbReference>
<dbReference type="InterPro" id="IPR036457">
    <property type="entry name" value="PPM-type-like_dom_sf"/>
</dbReference>
<proteinExistence type="predicted"/>
<dbReference type="InterPro" id="IPR052016">
    <property type="entry name" value="Bact_Sigma-Reg"/>
</dbReference>
<comment type="caution">
    <text evidence="5">The sequence shown here is derived from an EMBL/GenBank/DDBJ whole genome shotgun (WGS) entry which is preliminary data.</text>
</comment>
<dbReference type="SUPFAM" id="SSF81606">
    <property type="entry name" value="PP2C-like"/>
    <property type="match status" value="1"/>
</dbReference>
<feature type="transmembrane region" description="Helical" evidence="3">
    <location>
        <begin position="21"/>
        <end position="44"/>
    </location>
</feature>
<keyword evidence="2" id="KW-0175">Coiled coil</keyword>
<evidence type="ECO:0000313" key="5">
    <source>
        <dbReference type="EMBL" id="MFC7217063.1"/>
    </source>
</evidence>
<reference evidence="6" key="1">
    <citation type="journal article" date="2019" name="Int. J. Syst. Evol. Microbiol.">
        <title>The Global Catalogue of Microorganisms (GCM) 10K type strain sequencing project: providing services to taxonomists for standard genome sequencing and annotation.</title>
        <authorList>
            <consortium name="The Broad Institute Genomics Platform"/>
            <consortium name="The Broad Institute Genome Sequencing Center for Infectious Disease"/>
            <person name="Wu L."/>
            <person name="Ma J."/>
        </authorList>
    </citation>
    <scope>NUCLEOTIDE SEQUENCE [LARGE SCALE GENOMIC DNA]</scope>
    <source>
        <strain evidence="6">CGMCC 1.13681</strain>
    </source>
</reference>
<dbReference type="PANTHER" id="PTHR43156:SF2">
    <property type="entry name" value="STAGE II SPORULATION PROTEIN E"/>
    <property type="match status" value="1"/>
</dbReference>
<keyword evidence="6" id="KW-1185">Reference proteome</keyword>
<sequence length="382" mass="40776">MAGRSIRRSPPRRRRRTLPPLLLRYGRCAWTVPAALYLGVVLVGTLGGPSMRVGTWLALVPAVASSMCPPLVTAGFGVLAIGTNRVVDALVSTDHLRPEDFVLTIVSAVLAVVVSVMRKQVRTYLGRVQDAAQATRQVVLHPIPPGWGGLDSAARYLAANAEARVGGDFYEVLETPYGARVLLGDVQGKGLPAVSTAAALTGTFRESGYHKELLSQVAERLEQRLDRHNRLRARLGEAEGRFATAVVLAFPEQGVLDLVNFGHDGPLVIGPGGVRRLPEGEGPPLGLVDLAGGLPPVVRLPLYAGETVLLVTDGVTEARDGRGDFFPLRDWLESLAARHPAGVEPDELLTDLVEAVLRHTDGHLDDDAALLAVRPSTWAATS</sequence>
<dbReference type="Proteomes" id="UP001596413">
    <property type="component" value="Unassembled WGS sequence"/>
</dbReference>
<organism evidence="5 6">
    <name type="scientific">Streptomyces polyrhachis</name>
    <dbReference type="NCBI Taxonomy" id="1282885"/>
    <lineage>
        <taxon>Bacteria</taxon>
        <taxon>Bacillati</taxon>
        <taxon>Actinomycetota</taxon>
        <taxon>Actinomycetes</taxon>
        <taxon>Kitasatosporales</taxon>
        <taxon>Streptomycetaceae</taxon>
        <taxon>Streptomyces</taxon>
    </lineage>
</organism>
<evidence type="ECO:0000256" key="3">
    <source>
        <dbReference type="SAM" id="Phobius"/>
    </source>
</evidence>
<dbReference type="SMART" id="SM00331">
    <property type="entry name" value="PP2C_SIG"/>
    <property type="match status" value="1"/>
</dbReference>
<keyword evidence="3" id="KW-0812">Transmembrane</keyword>
<feature type="domain" description="PPM-type phosphatase" evidence="4">
    <location>
        <begin position="150"/>
        <end position="375"/>
    </location>
</feature>
<keyword evidence="3" id="KW-0472">Membrane</keyword>
<dbReference type="GO" id="GO:0004722">
    <property type="term" value="F:protein serine/threonine phosphatase activity"/>
    <property type="evidence" value="ECO:0007669"/>
    <property type="project" value="UniProtKB-EC"/>
</dbReference>
<dbReference type="PANTHER" id="PTHR43156">
    <property type="entry name" value="STAGE II SPORULATION PROTEIN E-RELATED"/>
    <property type="match status" value="1"/>
</dbReference>
<feature type="transmembrane region" description="Helical" evidence="3">
    <location>
        <begin position="101"/>
        <end position="117"/>
    </location>
</feature>
<protein>
    <submittedName>
        <fullName evidence="5">PP2C family protein-serine/threonine phosphatase</fullName>
        <ecNumber evidence="5">3.1.3.16</ecNumber>
    </submittedName>
</protein>
<evidence type="ECO:0000313" key="6">
    <source>
        <dbReference type="Proteomes" id="UP001596413"/>
    </source>
</evidence>
<name>A0ABW2G8K1_9ACTN</name>